<dbReference type="SUPFAM" id="SSF48264">
    <property type="entry name" value="Cytochrome P450"/>
    <property type="match status" value="1"/>
</dbReference>
<evidence type="ECO:0000256" key="4">
    <source>
        <dbReference type="ARBA" id="ARBA00022723"/>
    </source>
</evidence>
<keyword evidence="7" id="KW-0503">Monooxygenase</keyword>
<evidence type="ECO:0000256" key="1">
    <source>
        <dbReference type="ARBA" id="ARBA00001971"/>
    </source>
</evidence>
<comment type="caution">
    <text evidence="10">The sequence shown here is derived from an EMBL/GenBank/DDBJ whole genome shotgun (WGS) entry which is preliminary data.</text>
</comment>
<dbReference type="GO" id="GO:0020037">
    <property type="term" value="F:heme binding"/>
    <property type="evidence" value="ECO:0007669"/>
    <property type="project" value="InterPro"/>
</dbReference>
<comment type="similarity">
    <text evidence="2">Belongs to the cytochrome P450 family.</text>
</comment>
<keyword evidence="9" id="KW-1133">Transmembrane helix</keyword>
<keyword evidence="9" id="KW-0472">Membrane</keyword>
<dbReference type="PANTHER" id="PTHR24305:SF157">
    <property type="entry name" value="N-ACETYLTRYPTOPHAN 6-HYDROXYLASE IVOC-RELATED"/>
    <property type="match status" value="1"/>
</dbReference>
<dbReference type="InterPro" id="IPR050121">
    <property type="entry name" value="Cytochrome_P450_monoxygenase"/>
</dbReference>
<evidence type="ECO:0000256" key="7">
    <source>
        <dbReference type="ARBA" id="ARBA00023033"/>
    </source>
</evidence>
<evidence type="ECO:0000256" key="2">
    <source>
        <dbReference type="ARBA" id="ARBA00010617"/>
    </source>
</evidence>
<evidence type="ECO:0000256" key="3">
    <source>
        <dbReference type="ARBA" id="ARBA00022617"/>
    </source>
</evidence>
<accession>A0A161W2W3</accession>
<dbReference type="CDD" id="cd11062">
    <property type="entry name" value="CYP58-like"/>
    <property type="match status" value="1"/>
</dbReference>
<keyword evidence="11" id="KW-1185">Reference proteome</keyword>
<dbReference type="InterPro" id="IPR002401">
    <property type="entry name" value="Cyt_P450_E_grp-I"/>
</dbReference>
<keyword evidence="6 8" id="KW-0408">Iron</keyword>
<dbReference type="InterPro" id="IPR036396">
    <property type="entry name" value="Cyt_P450_sf"/>
</dbReference>
<keyword evidence="4 8" id="KW-0479">Metal-binding</keyword>
<gene>
    <name evidence="10" type="ORF">CT0861_02782</name>
</gene>
<feature type="binding site" description="axial binding residue" evidence="8">
    <location>
        <position position="493"/>
    </location>
    <ligand>
        <name>heme</name>
        <dbReference type="ChEBI" id="CHEBI:30413"/>
    </ligand>
    <ligandPart>
        <name>Fe</name>
        <dbReference type="ChEBI" id="CHEBI:18248"/>
    </ligandPart>
</feature>
<proteinExistence type="inferred from homology"/>
<keyword evidence="3 8" id="KW-0349">Heme</keyword>
<dbReference type="Proteomes" id="UP000076552">
    <property type="component" value="Unassembled WGS sequence"/>
</dbReference>
<dbReference type="PRINTS" id="PR00463">
    <property type="entry name" value="EP450I"/>
</dbReference>
<dbReference type="GO" id="GO:0004497">
    <property type="term" value="F:monooxygenase activity"/>
    <property type="evidence" value="ECO:0007669"/>
    <property type="project" value="UniProtKB-KW"/>
</dbReference>
<dbReference type="STRING" id="708197.A0A161W2W3"/>
<dbReference type="InterPro" id="IPR001128">
    <property type="entry name" value="Cyt_P450"/>
</dbReference>
<dbReference type="AlphaFoldDB" id="A0A161W2W3"/>
<keyword evidence="9" id="KW-0812">Transmembrane</keyword>
<organism evidence="10 11">
    <name type="scientific">Colletotrichum tofieldiae</name>
    <dbReference type="NCBI Taxonomy" id="708197"/>
    <lineage>
        <taxon>Eukaryota</taxon>
        <taxon>Fungi</taxon>
        <taxon>Dikarya</taxon>
        <taxon>Ascomycota</taxon>
        <taxon>Pezizomycotina</taxon>
        <taxon>Sordariomycetes</taxon>
        <taxon>Hypocreomycetidae</taxon>
        <taxon>Glomerellales</taxon>
        <taxon>Glomerellaceae</taxon>
        <taxon>Colletotrichum</taxon>
        <taxon>Colletotrichum spaethianum species complex</taxon>
    </lineage>
</organism>
<dbReference type="Gene3D" id="1.10.630.10">
    <property type="entry name" value="Cytochrome P450"/>
    <property type="match status" value="1"/>
</dbReference>
<evidence type="ECO:0000256" key="6">
    <source>
        <dbReference type="ARBA" id="ARBA00023004"/>
    </source>
</evidence>
<dbReference type="Pfam" id="PF00067">
    <property type="entry name" value="p450"/>
    <property type="match status" value="1"/>
</dbReference>
<evidence type="ECO:0000256" key="8">
    <source>
        <dbReference type="PIRSR" id="PIRSR602401-1"/>
    </source>
</evidence>
<name>A0A161W2W3_9PEZI</name>
<protein>
    <submittedName>
        <fullName evidence="10">Cytochrome P450</fullName>
    </submittedName>
</protein>
<dbReference type="PRINTS" id="PR00385">
    <property type="entry name" value="P450"/>
</dbReference>
<evidence type="ECO:0000313" key="11">
    <source>
        <dbReference type="Proteomes" id="UP000076552"/>
    </source>
</evidence>
<evidence type="ECO:0000256" key="9">
    <source>
        <dbReference type="SAM" id="Phobius"/>
    </source>
</evidence>
<dbReference type="PANTHER" id="PTHR24305">
    <property type="entry name" value="CYTOCHROME P450"/>
    <property type="match status" value="1"/>
</dbReference>
<comment type="cofactor">
    <cofactor evidence="1 8">
        <name>heme</name>
        <dbReference type="ChEBI" id="CHEBI:30413"/>
    </cofactor>
</comment>
<feature type="transmembrane region" description="Helical" evidence="9">
    <location>
        <begin position="26"/>
        <end position="49"/>
    </location>
</feature>
<evidence type="ECO:0000313" key="10">
    <source>
        <dbReference type="EMBL" id="KZL77908.1"/>
    </source>
</evidence>
<dbReference type="GO" id="GO:0005506">
    <property type="term" value="F:iron ion binding"/>
    <property type="evidence" value="ECO:0007669"/>
    <property type="project" value="InterPro"/>
</dbReference>
<reference evidence="10 11" key="1">
    <citation type="submission" date="2015-06" db="EMBL/GenBank/DDBJ databases">
        <title>Survival trade-offs in plant roots during colonization by closely related pathogenic and mutualistic fungi.</title>
        <authorList>
            <person name="Hacquard S."/>
            <person name="Kracher B."/>
            <person name="Hiruma K."/>
            <person name="Weinman A."/>
            <person name="Muench P."/>
            <person name="Garrido Oter R."/>
            <person name="Ver Loren van Themaat E."/>
            <person name="Dallerey J.-F."/>
            <person name="Damm U."/>
            <person name="Henrissat B."/>
            <person name="Lespinet O."/>
            <person name="Thon M."/>
            <person name="Kemen E."/>
            <person name="McHardy A.C."/>
            <person name="Schulze-Lefert P."/>
            <person name="O'Connell R.J."/>
        </authorList>
    </citation>
    <scope>NUCLEOTIDE SEQUENCE [LARGE SCALE GENOMIC DNA]</scope>
    <source>
        <strain evidence="10 11">0861</strain>
    </source>
</reference>
<dbReference type="GO" id="GO:0016705">
    <property type="term" value="F:oxidoreductase activity, acting on paired donors, with incorporation or reduction of molecular oxygen"/>
    <property type="evidence" value="ECO:0007669"/>
    <property type="project" value="InterPro"/>
</dbReference>
<evidence type="ECO:0000256" key="5">
    <source>
        <dbReference type="ARBA" id="ARBA00023002"/>
    </source>
</evidence>
<dbReference type="EMBL" id="LFIV01000005">
    <property type="protein sequence ID" value="KZL77908.1"/>
    <property type="molecule type" value="Genomic_DNA"/>
</dbReference>
<keyword evidence="5" id="KW-0560">Oxidoreductase</keyword>
<sequence length="552" mass="63436">MNISQQMTSMVKGFKTFFGQTSALNAWLALLIGVWVAYVLAVAIYRLYFHPLARFPGPKIAAVTHLYEIAWDYFGKGAYLYEIERLHREYGRHSSRPYGIFLLWINTSTTGPIIRINPEEISIHDPTYYNTVYVGGSVRRTNAYAHFGDGMDFNGSHGMTVNHDHHRLRRKPMEPFFSKIGISRLEPRLHELTITMVQRLLEFKGAGKVLRLDHVFAAMAGDVVNVVCIANPTMSFLRHPEFNPDWYNLFHTLIRSMPIFMNFTSLIKIVRLIPTRVLERLDPRSQMFRDWRIMSVKHIIDAKCRKEKGLAFVDEDDKMKCETLFDHIVNSDLPESEKSVERLASEAQVVMGAGTVTTARTMDYLAVHILLNDHIQKRLREELEAPMKDFPERIPTLAELERLPFLQACIKEALRLSPGLTHRLPRVSPDVDLVYEDLVIPRGTPIGMSAWYMHTDPTVYDDPMVYRPERWLENVTPKMHRNYVPFTKGSRRCLGVELSYAEITLVFAALFAPQGPNLRLYETSASDADPACHFLLPLPRLDSKGIRVTVEE</sequence>